<feature type="signal peptide" evidence="10">
    <location>
        <begin position="1"/>
        <end position="17"/>
    </location>
</feature>
<sequence>MFYTLAVLLFFLSSKEALTLRICSFNVRSFGVAKLENHKAMNVILKVITRCDVILLMEIKDNNNCIGPALLQKLNRKSRRDKKEFNYVISRRLGRSKYKEQYAFIYRENLVSVKNTYQVPDIQKGSRDAFSREPFVVRFFSPYTVVKDFVIVPLHTSPETSVLEIDKLVDVFRDVKQRWKLENFIFMGDFNADCSYVPKKSWKEIQLRTDPRFIWLTGDDLDTTVKESTNCAYDRIVIHGKSLKSAVVPNSVNVFNFQEVYRMNEEEALQVSDHYPVEVELKSSLSSKKNQPPKKKN</sequence>
<evidence type="ECO:0000259" key="11">
    <source>
        <dbReference type="Pfam" id="PF03372"/>
    </source>
</evidence>
<dbReference type="GO" id="GO:0070948">
    <property type="term" value="P:regulation of neutrophil mediated cytotoxicity"/>
    <property type="evidence" value="ECO:0007669"/>
    <property type="project" value="Ensembl"/>
</dbReference>
<keyword evidence="4 7" id="KW-0255">Endonuclease</keyword>
<evidence type="ECO:0000256" key="6">
    <source>
        <dbReference type="ARBA" id="ARBA00023157"/>
    </source>
</evidence>
<dbReference type="OrthoDB" id="10061407at2759"/>
<dbReference type="GO" id="GO:0002673">
    <property type="term" value="P:regulation of acute inflammatory response"/>
    <property type="evidence" value="ECO:0007669"/>
    <property type="project" value="Ensembl"/>
</dbReference>
<keyword evidence="5 7" id="KW-0378">Hydrolase</keyword>
<dbReference type="InterPro" id="IPR036691">
    <property type="entry name" value="Endo/exonu/phosph_ase_sf"/>
</dbReference>
<dbReference type="GO" id="GO:0003677">
    <property type="term" value="F:DNA binding"/>
    <property type="evidence" value="ECO:0000318"/>
    <property type="project" value="GO_Central"/>
</dbReference>
<dbReference type="CTD" id="1776"/>
<keyword evidence="6 9" id="KW-1015">Disulfide bond</keyword>
<keyword evidence="2 7" id="KW-0540">Nuclease</keyword>
<dbReference type="GeneTree" id="ENSGT00950000182846"/>
<dbReference type="InterPro" id="IPR016202">
    <property type="entry name" value="DNase_I"/>
</dbReference>
<dbReference type="KEGG" id="oaa:100680822"/>
<gene>
    <name evidence="12" type="primary">DNASE1L3</name>
</gene>
<dbReference type="InterPro" id="IPR005135">
    <property type="entry name" value="Endo/exonuclease/phosphatase"/>
</dbReference>
<evidence type="ECO:0000256" key="10">
    <source>
        <dbReference type="SAM" id="SignalP"/>
    </source>
</evidence>
<evidence type="ECO:0000256" key="3">
    <source>
        <dbReference type="ARBA" id="ARBA00022729"/>
    </source>
</evidence>
<dbReference type="Pfam" id="PF03372">
    <property type="entry name" value="Exo_endo_phos"/>
    <property type="match status" value="1"/>
</dbReference>
<dbReference type="FunFam" id="3.60.10.10:FF:000007">
    <property type="entry name" value="Deoxyribonuclease"/>
    <property type="match status" value="1"/>
</dbReference>
<dbReference type="InterPro" id="IPR033125">
    <property type="entry name" value="DNASE_I_2"/>
</dbReference>
<evidence type="ECO:0000256" key="5">
    <source>
        <dbReference type="ARBA" id="ARBA00022801"/>
    </source>
</evidence>
<dbReference type="GO" id="GO:0002283">
    <property type="term" value="P:neutrophil activation involved in immune response"/>
    <property type="evidence" value="ECO:0007669"/>
    <property type="project" value="Ensembl"/>
</dbReference>
<dbReference type="GO" id="GO:0010623">
    <property type="term" value="P:programmed cell death involved in cell development"/>
    <property type="evidence" value="ECO:0000318"/>
    <property type="project" value="GO_Central"/>
</dbReference>
<dbReference type="Bgee" id="ENSOANG00000050327">
    <property type="expression patterns" value="Expressed in liver and 1 other cell type or tissue"/>
</dbReference>
<dbReference type="GO" id="GO:0006309">
    <property type="term" value="P:apoptotic DNA fragmentation"/>
    <property type="evidence" value="ECO:0000318"/>
    <property type="project" value="GO_Central"/>
</dbReference>
<evidence type="ECO:0000256" key="4">
    <source>
        <dbReference type="ARBA" id="ARBA00022759"/>
    </source>
</evidence>
<dbReference type="GO" id="GO:0005783">
    <property type="term" value="C:endoplasmic reticulum"/>
    <property type="evidence" value="ECO:0007669"/>
    <property type="project" value="Ensembl"/>
</dbReference>
<name>A0A6I8NVQ4_ORNAN</name>
<dbReference type="GO" id="GO:0004530">
    <property type="term" value="F:deoxyribonuclease I activity"/>
    <property type="evidence" value="ECO:0000318"/>
    <property type="project" value="GO_Central"/>
</dbReference>
<dbReference type="AlphaFoldDB" id="A0A6I8NVQ4"/>
<keyword evidence="13" id="KW-1185">Reference proteome</keyword>
<evidence type="ECO:0000256" key="9">
    <source>
        <dbReference type="PIRSR" id="PIRSR000988-2"/>
    </source>
</evidence>
<reference evidence="12" key="3">
    <citation type="submission" date="2025-09" db="UniProtKB">
        <authorList>
            <consortium name="Ensembl"/>
        </authorList>
    </citation>
    <scope>IDENTIFICATION</scope>
    <source>
        <strain evidence="12">Glennie</strain>
    </source>
</reference>
<dbReference type="Proteomes" id="UP000002279">
    <property type="component" value="Chromosome X1"/>
</dbReference>
<evidence type="ECO:0000256" key="2">
    <source>
        <dbReference type="ARBA" id="ARBA00022722"/>
    </source>
</evidence>
<evidence type="ECO:0000256" key="8">
    <source>
        <dbReference type="PIRSR" id="PIRSR000988-1"/>
    </source>
</evidence>
<feature type="active site" evidence="8">
    <location>
        <position position="100"/>
    </location>
</feature>
<protein>
    <recommendedName>
        <fullName evidence="7">Deoxyribonuclease</fullName>
    </recommendedName>
</protein>
<feature type="active site" evidence="8">
    <location>
        <position position="155"/>
    </location>
</feature>
<dbReference type="Gene3D" id="3.60.10.10">
    <property type="entry name" value="Endonuclease/exonuclease/phosphatase"/>
    <property type="match status" value="1"/>
</dbReference>
<feature type="domain" description="Endonuclease/exonuclease/phosphatase" evidence="11">
    <location>
        <begin position="23"/>
        <end position="274"/>
    </location>
</feature>
<reference evidence="12" key="2">
    <citation type="submission" date="2025-08" db="UniProtKB">
        <authorList>
            <consortium name="Ensembl"/>
        </authorList>
    </citation>
    <scope>IDENTIFICATION</scope>
    <source>
        <strain evidence="12">Glennie</strain>
    </source>
</reference>
<dbReference type="PANTHER" id="PTHR11371">
    <property type="entry name" value="DEOXYRIBONUCLEASE"/>
    <property type="match status" value="1"/>
</dbReference>
<dbReference type="SUPFAM" id="SSF56219">
    <property type="entry name" value="DNase I-like"/>
    <property type="match status" value="1"/>
</dbReference>
<feature type="chain" id="PRO_5026166123" description="Deoxyribonuclease" evidence="10">
    <location>
        <begin position="18"/>
        <end position="297"/>
    </location>
</feature>
<dbReference type="PROSITE" id="PS00918">
    <property type="entry name" value="DNASE_I_2"/>
    <property type="match status" value="1"/>
</dbReference>
<dbReference type="GeneID" id="100680822"/>
<dbReference type="FunCoup" id="A0A6I8NVQ4">
    <property type="interactions" value="757"/>
</dbReference>
<evidence type="ECO:0000313" key="13">
    <source>
        <dbReference type="Proteomes" id="UP000002279"/>
    </source>
</evidence>
<dbReference type="PRINTS" id="PR00130">
    <property type="entry name" value="DNASEI"/>
</dbReference>
<dbReference type="Ensembl" id="ENSOANT00000071926.1">
    <property type="protein sequence ID" value="ENSOANP00000045026.1"/>
    <property type="gene ID" value="ENSOANG00000050327.1"/>
</dbReference>
<dbReference type="GO" id="GO:0005634">
    <property type="term" value="C:nucleus"/>
    <property type="evidence" value="ECO:0000318"/>
    <property type="project" value="GO_Central"/>
</dbReference>
<accession>A0A6I8NVQ4</accession>
<proteinExistence type="inferred from homology"/>
<dbReference type="PANTHER" id="PTHR11371:SF32">
    <property type="entry name" value="DEOXYRIBONUCLEASE GAMMA"/>
    <property type="match status" value="1"/>
</dbReference>
<dbReference type="InterPro" id="IPR018057">
    <property type="entry name" value="Deoxyribonuclease-1_AS"/>
</dbReference>
<dbReference type="PIRSF" id="PIRSF000988">
    <property type="entry name" value="DNase_I_euk"/>
    <property type="match status" value="1"/>
</dbReference>
<organism evidence="12 13">
    <name type="scientific">Ornithorhynchus anatinus</name>
    <name type="common">Duckbill platypus</name>
    <dbReference type="NCBI Taxonomy" id="9258"/>
    <lineage>
        <taxon>Eukaryota</taxon>
        <taxon>Metazoa</taxon>
        <taxon>Chordata</taxon>
        <taxon>Craniata</taxon>
        <taxon>Vertebrata</taxon>
        <taxon>Euteleostomi</taxon>
        <taxon>Mammalia</taxon>
        <taxon>Monotremata</taxon>
        <taxon>Ornithorhynchidae</taxon>
        <taxon>Ornithorhynchus</taxon>
    </lineage>
</organism>
<dbReference type="PROSITE" id="PS00919">
    <property type="entry name" value="DNASE_I_1"/>
    <property type="match status" value="1"/>
</dbReference>
<dbReference type="RefSeq" id="XP_028907565.1">
    <property type="nucleotide sequence ID" value="XM_029051732.2"/>
</dbReference>
<dbReference type="CDD" id="cd10282">
    <property type="entry name" value="DNase1"/>
    <property type="match status" value="1"/>
</dbReference>
<dbReference type="InParanoid" id="A0A6I8NVQ4"/>
<dbReference type="SMART" id="SM00476">
    <property type="entry name" value="DNaseIc"/>
    <property type="match status" value="1"/>
</dbReference>
<evidence type="ECO:0000313" key="12">
    <source>
        <dbReference type="Ensembl" id="ENSOANP00000045026.1"/>
    </source>
</evidence>
<reference evidence="12 13" key="1">
    <citation type="journal article" date="2008" name="Nature">
        <title>Genome analysis of the platypus reveals unique signatures of evolution.</title>
        <authorList>
            <person name="Warren W.C."/>
            <person name="Hillier L.W."/>
            <person name="Marshall Graves J.A."/>
            <person name="Birney E."/>
            <person name="Ponting C.P."/>
            <person name="Grutzner F."/>
            <person name="Belov K."/>
            <person name="Miller W."/>
            <person name="Clarke L."/>
            <person name="Chinwalla A.T."/>
            <person name="Yang S.P."/>
            <person name="Heger A."/>
            <person name="Locke D.P."/>
            <person name="Miethke P."/>
            <person name="Waters P.D."/>
            <person name="Veyrunes F."/>
            <person name="Fulton L."/>
            <person name="Fulton B."/>
            <person name="Graves T."/>
            <person name="Wallis J."/>
            <person name="Puente X.S."/>
            <person name="Lopez-Otin C."/>
            <person name="Ordonez G.R."/>
            <person name="Eichler E.E."/>
            <person name="Chen L."/>
            <person name="Cheng Z."/>
            <person name="Deakin J.E."/>
            <person name="Alsop A."/>
            <person name="Thompson K."/>
            <person name="Kirby P."/>
            <person name="Papenfuss A.T."/>
            <person name="Wakefield M.J."/>
            <person name="Olender T."/>
            <person name="Lancet D."/>
            <person name="Huttley G.A."/>
            <person name="Smit A.F."/>
            <person name="Pask A."/>
            <person name="Temple-Smith P."/>
            <person name="Batzer M.A."/>
            <person name="Walker J.A."/>
            <person name="Konkel M.K."/>
            <person name="Harris R.S."/>
            <person name="Whittington C.M."/>
            <person name="Wong E.S."/>
            <person name="Gemmell N.J."/>
            <person name="Buschiazzo E."/>
            <person name="Vargas Jentzsch I.M."/>
            <person name="Merkel A."/>
            <person name="Schmitz J."/>
            <person name="Zemann A."/>
            <person name="Churakov G."/>
            <person name="Kriegs J.O."/>
            <person name="Brosius J."/>
            <person name="Murchison E.P."/>
            <person name="Sachidanandam R."/>
            <person name="Smith C."/>
            <person name="Hannon G.J."/>
            <person name="Tsend-Ayush E."/>
            <person name="McMillan D."/>
            <person name="Attenborough R."/>
            <person name="Rens W."/>
            <person name="Ferguson-Smith M."/>
            <person name="Lefevre C.M."/>
            <person name="Sharp J.A."/>
            <person name="Nicholas K.R."/>
            <person name="Ray D.A."/>
            <person name="Kube M."/>
            <person name="Reinhardt R."/>
            <person name="Pringle T.H."/>
            <person name="Taylor J."/>
            <person name="Jones R.C."/>
            <person name="Nixon B."/>
            <person name="Dacheux J.L."/>
            <person name="Niwa H."/>
            <person name="Sekita Y."/>
            <person name="Huang X."/>
            <person name="Stark A."/>
            <person name="Kheradpour P."/>
            <person name="Kellis M."/>
            <person name="Flicek P."/>
            <person name="Chen Y."/>
            <person name="Webber C."/>
            <person name="Hardison R."/>
            <person name="Nelson J."/>
            <person name="Hallsworth-Pepin K."/>
            <person name="Delehaunty K."/>
            <person name="Markovic C."/>
            <person name="Minx P."/>
            <person name="Feng Y."/>
            <person name="Kremitzki C."/>
            <person name="Mitreva M."/>
            <person name="Glasscock J."/>
            <person name="Wylie T."/>
            <person name="Wohldmann P."/>
            <person name="Thiru P."/>
            <person name="Nhan M.N."/>
            <person name="Pohl C.S."/>
            <person name="Smith S.M."/>
            <person name="Hou S."/>
            <person name="Nefedov M."/>
            <person name="de Jong P.J."/>
            <person name="Renfree M.B."/>
            <person name="Mardis E.R."/>
            <person name="Wilson R.K."/>
        </authorList>
    </citation>
    <scope>NUCLEOTIDE SEQUENCE [LARGE SCALE GENOMIC DNA]</scope>
    <source>
        <strain evidence="12 13">Glennie</strain>
    </source>
</reference>
<dbReference type="OMA" id="ESIARCD"/>
<comment type="similarity">
    <text evidence="1 7">Belongs to the DNase I family.</text>
</comment>
<evidence type="ECO:0000256" key="1">
    <source>
        <dbReference type="ARBA" id="ARBA00007359"/>
    </source>
</evidence>
<evidence type="ECO:0000256" key="7">
    <source>
        <dbReference type="PIRNR" id="PIRNR000988"/>
    </source>
</evidence>
<keyword evidence="3 10" id="KW-0732">Signal</keyword>
<feature type="disulfide bond" description="Essential for enzymatic activity" evidence="9">
    <location>
        <begin position="194"/>
        <end position="231"/>
    </location>
</feature>